<accession>A0A9D3SE57</accession>
<organism evidence="1 2">
    <name type="scientific">Hemibagrus wyckioides</name>
    <dbReference type="NCBI Taxonomy" id="337641"/>
    <lineage>
        <taxon>Eukaryota</taxon>
        <taxon>Metazoa</taxon>
        <taxon>Chordata</taxon>
        <taxon>Craniata</taxon>
        <taxon>Vertebrata</taxon>
        <taxon>Euteleostomi</taxon>
        <taxon>Actinopterygii</taxon>
        <taxon>Neopterygii</taxon>
        <taxon>Teleostei</taxon>
        <taxon>Ostariophysi</taxon>
        <taxon>Siluriformes</taxon>
        <taxon>Bagridae</taxon>
        <taxon>Hemibagrus</taxon>
    </lineage>
</organism>
<dbReference type="EMBL" id="JAHKSW010000019">
    <property type="protein sequence ID" value="KAG7320390.1"/>
    <property type="molecule type" value="Genomic_DNA"/>
</dbReference>
<keyword evidence="2" id="KW-1185">Reference proteome</keyword>
<proteinExistence type="predicted"/>
<comment type="caution">
    <text evidence="1">The sequence shown here is derived from an EMBL/GenBank/DDBJ whole genome shotgun (WGS) entry which is preliminary data.</text>
</comment>
<dbReference type="Proteomes" id="UP000824219">
    <property type="component" value="Linkage Group LG19"/>
</dbReference>
<evidence type="ECO:0000313" key="1">
    <source>
        <dbReference type="EMBL" id="KAG7320390.1"/>
    </source>
</evidence>
<reference evidence="1 2" key="1">
    <citation type="submission" date="2021-06" db="EMBL/GenBank/DDBJ databases">
        <title>Chromosome-level genome assembly of the red-tail catfish (Hemibagrus wyckioides).</title>
        <authorList>
            <person name="Shao F."/>
        </authorList>
    </citation>
    <scope>NUCLEOTIDE SEQUENCE [LARGE SCALE GENOMIC DNA]</scope>
    <source>
        <strain evidence="1">EC202008001</strain>
        <tissue evidence="1">Blood</tissue>
    </source>
</reference>
<gene>
    <name evidence="1" type="ORF">KOW79_016243</name>
</gene>
<sequence>MSVTPGEPQVSELRAGIMLDRVKEGWMLQVNSNESKAVTMPKSVSHTRSLQPVRRFRRARLRLSSQSANLFHSRGACSIKSLKVHLGGQLEQLEKALTGAEAENMHSLQSKEKL</sequence>
<protein>
    <submittedName>
        <fullName evidence="1">Uncharacterized protein</fullName>
    </submittedName>
</protein>
<dbReference type="AlphaFoldDB" id="A0A9D3SE57"/>
<evidence type="ECO:0000313" key="2">
    <source>
        <dbReference type="Proteomes" id="UP000824219"/>
    </source>
</evidence>
<name>A0A9D3SE57_9TELE</name>